<dbReference type="STRING" id="1122159.SAMN02745246_03796"/>
<gene>
    <name evidence="2" type="ORF">DSL99_3729</name>
</gene>
<dbReference type="AlphaFoldDB" id="A0A4V1KRA3"/>
<feature type="transmembrane region" description="Helical" evidence="1">
    <location>
        <begin position="94"/>
        <end position="111"/>
    </location>
</feature>
<evidence type="ECO:0000313" key="2">
    <source>
        <dbReference type="EMBL" id="RXG24212.1"/>
    </source>
</evidence>
<feature type="transmembrane region" description="Helical" evidence="1">
    <location>
        <begin position="178"/>
        <end position="200"/>
    </location>
</feature>
<keyword evidence="1" id="KW-1133">Transmembrane helix</keyword>
<accession>A0A4V1KRA3</accession>
<feature type="transmembrane region" description="Helical" evidence="1">
    <location>
        <begin position="144"/>
        <end position="166"/>
    </location>
</feature>
<dbReference type="EMBL" id="QOVL01000025">
    <property type="protein sequence ID" value="RXG24212.1"/>
    <property type="molecule type" value="Genomic_DNA"/>
</dbReference>
<keyword evidence="1" id="KW-0812">Transmembrane</keyword>
<proteinExistence type="predicted"/>
<protein>
    <submittedName>
        <fullName evidence="2">Uncharacterized protein</fullName>
    </submittedName>
</protein>
<sequence length="223" mass="25699">MWRPKLTALNKNGNKNLIHKIMNVDELKNIWKNDMYSLEKRVQINEEKLKNLEFNKAQSSFDKFLKISITGKNMALVYAALSTVMIYALRESPLYLVLLFVASALMVFSYFQHSTLKTIDYGKLSILDLQKAISKFRIHTAKTAVYDISIVAIWVVFTGLAFVKWIKGWDVFENPEQLLQNGILFGVLLLGLVVGSKYIYADYDKKLKENENDLERLNAYGNN</sequence>
<evidence type="ECO:0000313" key="3">
    <source>
        <dbReference type="Proteomes" id="UP000290608"/>
    </source>
</evidence>
<keyword evidence="1" id="KW-0472">Membrane</keyword>
<evidence type="ECO:0000256" key="1">
    <source>
        <dbReference type="SAM" id="Phobius"/>
    </source>
</evidence>
<comment type="caution">
    <text evidence="2">The sequence shown here is derived from an EMBL/GenBank/DDBJ whole genome shotgun (WGS) entry which is preliminary data.</text>
</comment>
<dbReference type="Proteomes" id="UP000290608">
    <property type="component" value="Unassembled WGS sequence"/>
</dbReference>
<feature type="transmembrane region" description="Helical" evidence="1">
    <location>
        <begin position="69"/>
        <end position="88"/>
    </location>
</feature>
<organism evidence="2 3">
    <name type="scientific">Leeuwenhoekiella marinoflava</name>
    <dbReference type="NCBI Taxonomy" id="988"/>
    <lineage>
        <taxon>Bacteria</taxon>
        <taxon>Pseudomonadati</taxon>
        <taxon>Bacteroidota</taxon>
        <taxon>Flavobacteriia</taxon>
        <taxon>Flavobacteriales</taxon>
        <taxon>Flavobacteriaceae</taxon>
        <taxon>Leeuwenhoekiella</taxon>
    </lineage>
</organism>
<name>A0A4V1KRA3_9FLAO</name>
<reference evidence="2 3" key="1">
    <citation type="submission" date="2018-07" db="EMBL/GenBank/DDBJ databases">
        <title>Leeuwenhoekiella genomics.</title>
        <authorList>
            <person name="Tahon G."/>
            <person name="Willems A."/>
        </authorList>
    </citation>
    <scope>NUCLEOTIDE SEQUENCE [LARGE SCALE GENOMIC DNA]</scope>
    <source>
        <strain evidence="2 3">LMG 1345</strain>
    </source>
</reference>